<dbReference type="EMBL" id="BMIF01000010">
    <property type="protein sequence ID" value="GGA75074.1"/>
    <property type="molecule type" value="Genomic_DNA"/>
</dbReference>
<feature type="transmembrane region" description="Helical" evidence="1">
    <location>
        <begin position="72"/>
        <end position="105"/>
    </location>
</feature>
<dbReference type="Proteomes" id="UP000636264">
    <property type="component" value="Unassembled WGS sequence"/>
</dbReference>
<evidence type="ECO:0000313" key="3">
    <source>
        <dbReference type="EMBL" id="GGA75074.1"/>
    </source>
</evidence>
<evidence type="ECO:0000256" key="1">
    <source>
        <dbReference type="SAM" id="Phobius"/>
    </source>
</evidence>
<keyword evidence="1" id="KW-0472">Membrane</keyword>
<keyword evidence="1" id="KW-0812">Transmembrane</keyword>
<feature type="domain" description="DUF1468" evidence="2">
    <location>
        <begin position="7"/>
        <end position="141"/>
    </location>
</feature>
<sequence length="150" mass="15937">MLHRETVVGVGLMLVAGFFLFYGSQLSFGTGARMGPGFMPVIAAAILGVLGAVILIQNLIARQGDKLPHVNWWALAMVVLGIAAFAALLKPLGLVLASTVLIIIADLASDGRNWLRTIASGLFLGFVSALIFVKGIGLQMPLWPWFMAGF</sequence>
<reference evidence="3" key="2">
    <citation type="submission" date="2020-09" db="EMBL/GenBank/DDBJ databases">
        <authorList>
            <person name="Sun Q."/>
            <person name="Zhou Y."/>
        </authorList>
    </citation>
    <scope>NUCLEOTIDE SEQUENCE</scope>
    <source>
        <strain evidence="3">CGMCC 1.15320</strain>
    </source>
</reference>
<dbReference type="Pfam" id="PF07331">
    <property type="entry name" value="TctB"/>
    <property type="match status" value="1"/>
</dbReference>
<proteinExistence type="predicted"/>
<feature type="transmembrane region" description="Helical" evidence="1">
    <location>
        <begin position="117"/>
        <end position="137"/>
    </location>
</feature>
<evidence type="ECO:0000313" key="4">
    <source>
        <dbReference type="Proteomes" id="UP000636264"/>
    </source>
</evidence>
<name>A0A916RXF6_9HYPH</name>
<dbReference type="AlphaFoldDB" id="A0A916RXF6"/>
<gene>
    <name evidence="3" type="ORF">GCM10011385_31380</name>
</gene>
<feature type="transmembrane region" description="Helical" evidence="1">
    <location>
        <begin position="37"/>
        <end position="60"/>
    </location>
</feature>
<evidence type="ECO:0000259" key="2">
    <source>
        <dbReference type="Pfam" id="PF07331"/>
    </source>
</evidence>
<protein>
    <submittedName>
        <fullName evidence="3">Membrane protein</fullName>
    </submittedName>
</protein>
<dbReference type="RefSeq" id="WP_188722046.1">
    <property type="nucleotide sequence ID" value="NZ_BMIF01000010.1"/>
</dbReference>
<keyword evidence="4" id="KW-1185">Reference proteome</keyword>
<dbReference type="InterPro" id="IPR009936">
    <property type="entry name" value="DUF1468"/>
</dbReference>
<comment type="caution">
    <text evidence="3">The sequence shown here is derived from an EMBL/GenBank/DDBJ whole genome shotgun (WGS) entry which is preliminary data.</text>
</comment>
<feature type="transmembrane region" description="Helical" evidence="1">
    <location>
        <begin position="7"/>
        <end position="25"/>
    </location>
</feature>
<accession>A0A916RXF6</accession>
<reference evidence="3" key="1">
    <citation type="journal article" date="2014" name="Int. J. Syst. Evol. Microbiol.">
        <title>Complete genome sequence of Corynebacterium casei LMG S-19264T (=DSM 44701T), isolated from a smear-ripened cheese.</title>
        <authorList>
            <consortium name="US DOE Joint Genome Institute (JGI-PGF)"/>
            <person name="Walter F."/>
            <person name="Albersmeier A."/>
            <person name="Kalinowski J."/>
            <person name="Ruckert C."/>
        </authorList>
    </citation>
    <scope>NUCLEOTIDE SEQUENCE</scope>
    <source>
        <strain evidence="3">CGMCC 1.15320</strain>
    </source>
</reference>
<keyword evidence="1" id="KW-1133">Transmembrane helix</keyword>
<organism evidence="3 4">
    <name type="scientific">Nitratireductor aestuarii</name>
    <dbReference type="NCBI Taxonomy" id="1735103"/>
    <lineage>
        <taxon>Bacteria</taxon>
        <taxon>Pseudomonadati</taxon>
        <taxon>Pseudomonadota</taxon>
        <taxon>Alphaproteobacteria</taxon>
        <taxon>Hyphomicrobiales</taxon>
        <taxon>Phyllobacteriaceae</taxon>
        <taxon>Nitratireductor</taxon>
    </lineage>
</organism>